<evidence type="ECO:0000256" key="4">
    <source>
        <dbReference type="SAM" id="MobiDB-lite"/>
    </source>
</evidence>
<keyword evidence="5" id="KW-0472">Membrane</keyword>
<dbReference type="Pfam" id="PF21274">
    <property type="entry name" value="Rng_hyd_C"/>
    <property type="match status" value="1"/>
</dbReference>
<reference evidence="7 8" key="1">
    <citation type="submission" date="2016-10" db="EMBL/GenBank/DDBJ databases">
        <authorList>
            <person name="de Groot N.N."/>
        </authorList>
    </citation>
    <scope>NUCLEOTIDE SEQUENCE [LARGE SCALE GENOMIC DNA]</scope>
    <source>
        <strain evidence="7 8">DSM 43794</strain>
    </source>
</reference>
<dbReference type="SUPFAM" id="SSF51905">
    <property type="entry name" value="FAD/NAD(P)-binding domain"/>
    <property type="match status" value="1"/>
</dbReference>
<keyword evidence="3" id="KW-0274">FAD</keyword>
<dbReference type="GO" id="GO:0016709">
    <property type="term" value="F:oxidoreductase activity, acting on paired donors, with incorporation or reduction of molecular oxygen, NAD(P)H as one donor, and incorporation of one atom of oxygen"/>
    <property type="evidence" value="ECO:0007669"/>
    <property type="project" value="UniProtKB-ARBA"/>
</dbReference>
<dbReference type="Pfam" id="PF01494">
    <property type="entry name" value="FAD_binding_3"/>
    <property type="match status" value="1"/>
</dbReference>
<dbReference type="Proteomes" id="UP000217103">
    <property type="component" value="Unassembled WGS sequence"/>
</dbReference>
<keyword evidence="5" id="KW-0812">Transmembrane</keyword>
<accession>A0A1H1E9J7</accession>
<proteinExistence type="predicted"/>
<keyword evidence="5" id="KW-1133">Transmembrane helix</keyword>
<dbReference type="EMBL" id="FNKK01000002">
    <property type="protein sequence ID" value="SDQ85407.1"/>
    <property type="molecule type" value="Genomic_DNA"/>
</dbReference>
<name>A0A1H1E9J7_9ACTN</name>
<feature type="domain" description="FAD-binding" evidence="6">
    <location>
        <begin position="9"/>
        <end position="363"/>
    </location>
</feature>
<keyword evidence="2" id="KW-0285">Flavoprotein</keyword>
<keyword evidence="8" id="KW-1185">Reference proteome</keyword>
<evidence type="ECO:0000259" key="6">
    <source>
        <dbReference type="Pfam" id="PF01494"/>
    </source>
</evidence>
<evidence type="ECO:0000256" key="5">
    <source>
        <dbReference type="SAM" id="Phobius"/>
    </source>
</evidence>
<dbReference type="PANTHER" id="PTHR43004">
    <property type="entry name" value="TRK SYSTEM POTASSIUM UPTAKE PROTEIN"/>
    <property type="match status" value="1"/>
</dbReference>
<evidence type="ECO:0000256" key="3">
    <source>
        <dbReference type="ARBA" id="ARBA00022827"/>
    </source>
</evidence>
<dbReference type="STRING" id="35622.SAMN04489764_2377"/>
<dbReference type="GO" id="GO:0071949">
    <property type="term" value="F:FAD binding"/>
    <property type="evidence" value="ECO:0007669"/>
    <property type="project" value="InterPro"/>
</dbReference>
<dbReference type="InterPro" id="IPR002938">
    <property type="entry name" value="FAD-bd"/>
</dbReference>
<dbReference type="Gene3D" id="3.50.50.60">
    <property type="entry name" value="FAD/NAD(P)-binding domain"/>
    <property type="match status" value="1"/>
</dbReference>
<evidence type="ECO:0000256" key="2">
    <source>
        <dbReference type="ARBA" id="ARBA00022630"/>
    </source>
</evidence>
<dbReference type="Gene3D" id="3.40.30.120">
    <property type="match status" value="1"/>
</dbReference>
<comment type="cofactor">
    <cofactor evidence="1">
        <name>FAD</name>
        <dbReference type="ChEBI" id="CHEBI:57692"/>
    </cofactor>
</comment>
<sequence length="546" mass="58727">MPDRAIERVPVLIVGAGYAGLSAAAMLAWRGIRPVVVERHPSTSVQPKAFGVNPRALEMLRLLPGFESELAEIWSGIGDGMRIGITGNLADPNRHMIVDGNDDLAHFAEITPVPDLGAPQSQVERLLRAKAEAHGADLRFSTELIALEQDAGGVDVRLRDVRTGERRSLRADYVVAADGWRSPLRAMLGVPTSGKGELGRTFSILFDADLSGLVNDREVTLWYLRNDVFTGALVTGTGVGVHVLGVNYDPAKGESEEDFTEERCRELVRIATGRPDLPVKVLDRNAFGVAHVLADRYREGRVFFAGDAAHTMPPTGGQGGSIALIDGCDIAWRLWLVLTGQAGEGFLDTYDAERRPAATLMADIQLANLAMRMPPAARVDYPEPVEDMTPAIIGYLYRSSAVLTEPGDDGAPVEDPLHPTGRPGSRAPHVNLSRDGRALSTIDLFGDGFVLLTGDDAWTDAARTVAWNLSLRLTPYRIADGGAVPGPDGVEVLRDPRGEWTARYGVTTAGAVLVRPDGHIAWRSPGAVPDPSATLTEVLTRILSRS</sequence>
<dbReference type="InterPro" id="IPR036188">
    <property type="entry name" value="FAD/NAD-bd_sf"/>
</dbReference>
<dbReference type="PRINTS" id="PR00420">
    <property type="entry name" value="RNGMNOXGNASE"/>
</dbReference>
<evidence type="ECO:0000313" key="8">
    <source>
        <dbReference type="Proteomes" id="UP000217103"/>
    </source>
</evidence>
<dbReference type="RefSeq" id="WP_165634770.1">
    <property type="nucleotide sequence ID" value="NZ_FNKK01000002.1"/>
</dbReference>
<dbReference type="Gene3D" id="3.30.9.10">
    <property type="entry name" value="D-Amino Acid Oxidase, subunit A, domain 2"/>
    <property type="match status" value="1"/>
</dbReference>
<dbReference type="PANTHER" id="PTHR43004:SF19">
    <property type="entry name" value="BINDING MONOOXYGENASE, PUTATIVE (JCVI)-RELATED"/>
    <property type="match status" value="1"/>
</dbReference>
<evidence type="ECO:0000256" key="1">
    <source>
        <dbReference type="ARBA" id="ARBA00001974"/>
    </source>
</evidence>
<feature type="transmembrane region" description="Helical" evidence="5">
    <location>
        <begin position="12"/>
        <end position="32"/>
    </location>
</feature>
<dbReference type="AlphaFoldDB" id="A0A1H1E9J7"/>
<gene>
    <name evidence="7" type="ORF">SAMN04489764_2377</name>
</gene>
<organism evidence="7 8">
    <name type="scientific">Thermostaphylospora chromogena</name>
    <dbReference type="NCBI Taxonomy" id="35622"/>
    <lineage>
        <taxon>Bacteria</taxon>
        <taxon>Bacillati</taxon>
        <taxon>Actinomycetota</taxon>
        <taxon>Actinomycetes</taxon>
        <taxon>Streptosporangiales</taxon>
        <taxon>Thermomonosporaceae</taxon>
        <taxon>Thermostaphylospora</taxon>
    </lineage>
</organism>
<feature type="region of interest" description="Disordered" evidence="4">
    <location>
        <begin position="406"/>
        <end position="430"/>
    </location>
</feature>
<evidence type="ECO:0000313" key="7">
    <source>
        <dbReference type="EMBL" id="SDQ85407.1"/>
    </source>
</evidence>
<dbReference type="InterPro" id="IPR050641">
    <property type="entry name" value="RIFMO-like"/>
</dbReference>
<protein>
    <submittedName>
        <fullName evidence="7">2-polyprenyl-6-methoxyphenol hydroxylase</fullName>
    </submittedName>
</protein>